<evidence type="ECO:0000256" key="3">
    <source>
        <dbReference type="SAM" id="MobiDB-lite"/>
    </source>
</evidence>
<sequence>MLSSLAAFEDVTSSGAALIGKHGLCRSVFSKLECSTLTKCVIMADSLSTWAAEMPGFQVWKDGIMVDSVDDADPKKLKQLVQAHDWGVPQKKRAAEAEAGAGERKKLRSEPASSVAAEDEGAGAAKPTLAAVEAAEAAAGRTMAKSSSGQVDDAIESDRRVFVANLPYSANDAQIRKGFEKEGVVTAIEWLYHKDTHKFKGSGFLTFATAEQAAAAVRRNGALFGGRPMRLDLAVSTQAPSGTFVLVRNLPPEDWTEAAVRALYEECGAILQITLPKKGKAALRFRAAEGGEPAPMGGRRAVA</sequence>
<dbReference type="PANTHER" id="PTHR48025">
    <property type="entry name" value="OS02G0815200 PROTEIN"/>
    <property type="match status" value="1"/>
</dbReference>
<dbReference type="SMART" id="SM00360">
    <property type="entry name" value="RRM"/>
    <property type="match status" value="2"/>
</dbReference>
<comment type="caution">
    <text evidence="5">The sequence shown here is derived from an EMBL/GenBank/DDBJ whole genome shotgun (WGS) entry which is preliminary data.</text>
</comment>
<feature type="region of interest" description="Disordered" evidence="3">
    <location>
        <begin position="88"/>
        <end position="121"/>
    </location>
</feature>
<dbReference type="Pfam" id="PF00076">
    <property type="entry name" value="RRM_1"/>
    <property type="match status" value="1"/>
</dbReference>
<dbReference type="OrthoDB" id="439808at2759"/>
<evidence type="ECO:0000313" key="5">
    <source>
        <dbReference type="EMBL" id="KOO30786.1"/>
    </source>
</evidence>
<proteinExistence type="predicted"/>
<dbReference type="Proteomes" id="UP000037460">
    <property type="component" value="Unassembled WGS sequence"/>
</dbReference>
<dbReference type="GO" id="GO:1990904">
    <property type="term" value="C:ribonucleoprotein complex"/>
    <property type="evidence" value="ECO:0007669"/>
    <property type="project" value="UniProtKB-KW"/>
</dbReference>
<dbReference type="PROSITE" id="PS50102">
    <property type="entry name" value="RRM"/>
    <property type="match status" value="2"/>
</dbReference>
<dbReference type="Gene3D" id="3.30.70.330">
    <property type="match status" value="2"/>
</dbReference>
<gene>
    <name evidence="5" type="ORF">Ctob_011288</name>
</gene>
<protein>
    <submittedName>
        <fullName evidence="5">29 kDa ribonucleoprotein chloroplast</fullName>
    </submittedName>
</protein>
<dbReference type="InterPro" id="IPR050502">
    <property type="entry name" value="Euk_RNA-bind_prot"/>
</dbReference>
<name>A0A0M0JVS6_9EUKA</name>
<dbReference type="GO" id="GO:0003729">
    <property type="term" value="F:mRNA binding"/>
    <property type="evidence" value="ECO:0007669"/>
    <property type="project" value="TreeGrafter"/>
</dbReference>
<dbReference type="InterPro" id="IPR012677">
    <property type="entry name" value="Nucleotide-bd_a/b_plait_sf"/>
</dbReference>
<keyword evidence="6" id="KW-1185">Reference proteome</keyword>
<dbReference type="SUPFAM" id="SSF54928">
    <property type="entry name" value="RNA-binding domain, RBD"/>
    <property type="match status" value="1"/>
</dbReference>
<dbReference type="EMBL" id="JWZX01002163">
    <property type="protein sequence ID" value="KOO30786.1"/>
    <property type="molecule type" value="Genomic_DNA"/>
</dbReference>
<evidence type="ECO:0000313" key="6">
    <source>
        <dbReference type="Proteomes" id="UP000037460"/>
    </source>
</evidence>
<reference evidence="6" key="1">
    <citation type="journal article" date="2015" name="PLoS Genet.">
        <title>Genome Sequence and Transcriptome Analyses of Chrysochromulina tobin: Metabolic Tools for Enhanced Algal Fitness in the Prominent Order Prymnesiales (Haptophyceae).</title>
        <authorList>
            <person name="Hovde B.T."/>
            <person name="Deodato C.R."/>
            <person name="Hunsperger H.M."/>
            <person name="Ryken S.A."/>
            <person name="Yost W."/>
            <person name="Jha R.K."/>
            <person name="Patterson J."/>
            <person name="Monnat R.J. Jr."/>
            <person name="Barlow S.B."/>
            <person name="Starkenburg S.R."/>
            <person name="Cattolico R.A."/>
        </authorList>
    </citation>
    <scope>NUCLEOTIDE SEQUENCE</scope>
    <source>
        <strain evidence="6">CCMP291</strain>
    </source>
</reference>
<organism evidence="5 6">
    <name type="scientific">Chrysochromulina tobinii</name>
    <dbReference type="NCBI Taxonomy" id="1460289"/>
    <lineage>
        <taxon>Eukaryota</taxon>
        <taxon>Haptista</taxon>
        <taxon>Haptophyta</taxon>
        <taxon>Prymnesiophyceae</taxon>
        <taxon>Prymnesiales</taxon>
        <taxon>Chrysochromulinaceae</taxon>
        <taxon>Chrysochromulina</taxon>
    </lineage>
</organism>
<dbReference type="InterPro" id="IPR000504">
    <property type="entry name" value="RRM_dom"/>
</dbReference>
<dbReference type="PANTHER" id="PTHR48025:SF1">
    <property type="entry name" value="RRM DOMAIN-CONTAINING PROTEIN"/>
    <property type="match status" value="1"/>
</dbReference>
<evidence type="ECO:0000256" key="2">
    <source>
        <dbReference type="PROSITE-ProRule" id="PRU00176"/>
    </source>
</evidence>
<dbReference type="GO" id="GO:0005634">
    <property type="term" value="C:nucleus"/>
    <property type="evidence" value="ECO:0007669"/>
    <property type="project" value="TreeGrafter"/>
</dbReference>
<feature type="domain" description="RRM" evidence="4">
    <location>
        <begin position="159"/>
        <end position="236"/>
    </location>
</feature>
<evidence type="ECO:0000259" key="4">
    <source>
        <dbReference type="PROSITE" id="PS50102"/>
    </source>
</evidence>
<keyword evidence="5" id="KW-0687">Ribonucleoprotein</keyword>
<accession>A0A0M0JVS6</accession>
<dbReference type="AlphaFoldDB" id="A0A0M0JVS6"/>
<dbReference type="InterPro" id="IPR035979">
    <property type="entry name" value="RBD_domain_sf"/>
</dbReference>
<evidence type="ECO:0000256" key="1">
    <source>
        <dbReference type="ARBA" id="ARBA00022884"/>
    </source>
</evidence>
<feature type="compositionally biased region" description="Basic and acidic residues" evidence="3">
    <location>
        <begin position="93"/>
        <end position="104"/>
    </location>
</feature>
<feature type="domain" description="RRM" evidence="4">
    <location>
        <begin position="243"/>
        <end position="303"/>
    </location>
</feature>
<keyword evidence="1 2" id="KW-0694">RNA-binding</keyword>